<feature type="transmembrane region" description="Helical" evidence="1">
    <location>
        <begin position="58"/>
        <end position="77"/>
    </location>
</feature>
<sequence>LYKKKTKSLKAASKFQSSPRNSFVDLPLDQSFSTPLKKNSIFIIKKFKSLQFSQSKTSIFTLFPILLTFLSCISLHLDQGIPDSFNFRSFASDLDCLFCCWFIVLHTSWLPWI</sequence>
<dbReference type="EMBL" id="HACM01002246">
    <property type="protein sequence ID" value="CRZ02688.1"/>
    <property type="molecule type" value="Transcribed_RNA"/>
</dbReference>
<accession>A0A0H5QKZ4</accession>
<protein>
    <submittedName>
        <fullName evidence="2">Uncharacterized protein</fullName>
    </submittedName>
</protein>
<dbReference type="AlphaFoldDB" id="A0A0H5QKZ4"/>
<evidence type="ECO:0000313" key="2">
    <source>
        <dbReference type="EMBL" id="CRZ02688.1"/>
    </source>
</evidence>
<keyword evidence="1" id="KW-1133">Transmembrane helix</keyword>
<keyword evidence="1" id="KW-0812">Transmembrane</keyword>
<keyword evidence="1" id="KW-0472">Membrane</keyword>
<evidence type="ECO:0000256" key="1">
    <source>
        <dbReference type="SAM" id="Phobius"/>
    </source>
</evidence>
<organism evidence="2">
    <name type="scientific">Spongospora subterranea</name>
    <dbReference type="NCBI Taxonomy" id="70186"/>
    <lineage>
        <taxon>Eukaryota</taxon>
        <taxon>Sar</taxon>
        <taxon>Rhizaria</taxon>
        <taxon>Endomyxa</taxon>
        <taxon>Phytomyxea</taxon>
        <taxon>Plasmodiophorida</taxon>
        <taxon>Plasmodiophoridae</taxon>
        <taxon>Spongospora</taxon>
    </lineage>
</organism>
<proteinExistence type="predicted"/>
<name>A0A0H5QKZ4_9EUKA</name>
<feature type="non-terminal residue" evidence="2">
    <location>
        <position position="1"/>
    </location>
</feature>
<reference evidence="2" key="1">
    <citation type="submission" date="2015-04" db="EMBL/GenBank/DDBJ databases">
        <title>The genome sequence of the plant pathogenic Rhizarian Plasmodiophora brassicae reveals insights in its biotrophic life cycle and the origin of chitin synthesis.</title>
        <authorList>
            <person name="Schwelm A."/>
            <person name="Fogelqvist J."/>
            <person name="Knaust A."/>
            <person name="Julke S."/>
            <person name="Lilja T."/>
            <person name="Dhandapani V."/>
            <person name="Bonilla-Rosso G."/>
            <person name="Karlsson M."/>
            <person name="Shevchenko A."/>
            <person name="Choi S.R."/>
            <person name="Kim H.G."/>
            <person name="Park J.Y."/>
            <person name="Lim Y.P."/>
            <person name="Ludwig-Muller J."/>
            <person name="Dixelius C."/>
        </authorList>
    </citation>
    <scope>NUCLEOTIDE SEQUENCE</scope>
    <source>
        <tissue evidence="2">Potato root galls</tissue>
    </source>
</reference>